<keyword evidence="4" id="KW-1185">Reference proteome</keyword>
<gene>
    <name evidence="3" type="ORF">OIDMADRAFT_164346</name>
</gene>
<evidence type="ECO:0000259" key="2">
    <source>
        <dbReference type="PROSITE" id="PS50035"/>
    </source>
</evidence>
<accession>A0A0C3DDY2</accession>
<dbReference type="EMBL" id="KN832877">
    <property type="protein sequence ID" value="KIN00158.1"/>
    <property type="molecule type" value="Genomic_DNA"/>
</dbReference>
<reference evidence="3 4" key="1">
    <citation type="submission" date="2014-04" db="EMBL/GenBank/DDBJ databases">
        <authorList>
            <consortium name="DOE Joint Genome Institute"/>
            <person name="Kuo A."/>
            <person name="Martino E."/>
            <person name="Perotto S."/>
            <person name="Kohler A."/>
            <person name="Nagy L.G."/>
            <person name="Floudas D."/>
            <person name="Copeland A."/>
            <person name="Barry K.W."/>
            <person name="Cichocki N."/>
            <person name="Veneault-Fourrey C."/>
            <person name="LaButti K."/>
            <person name="Lindquist E.A."/>
            <person name="Lipzen A."/>
            <person name="Lundell T."/>
            <person name="Morin E."/>
            <person name="Murat C."/>
            <person name="Sun H."/>
            <person name="Tunlid A."/>
            <person name="Henrissat B."/>
            <person name="Grigoriev I.V."/>
            <person name="Hibbett D.S."/>
            <person name="Martin F."/>
            <person name="Nordberg H.P."/>
            <person name="Cantor M.N."/>
            <person name="Hua S.X."/>
        </authorList>
    </citation>
    <scope>NUCLEOTIDE SEQUENCE [LARGE SCALE GENOMIC DNA]</scope>
    <source>
        <strain evidence="3 4">Zn</strain>
    </source>
</reference>
<evidence type="ECO:0000313" key="4">
    <source>
        <dbReference type="Proteomes" id="UP000054321"/>
    </source>
</evidence>
<evidence type="ECO:0000256" key="1">
    <source>
        <dbReference type="SAM" id="MobiDB-lite"/>
    </source>
</evidence>
<dbReference type="CDD" id="cd00138">
    <property type="entry name" value="PLDc_SF"/>
    <property type="match status" value="1"/>
</dbReference>
<dbReference type="Pfam" id="PF13091">
    <property type="entry name" value="PLDc_2"/>
    <property type="match status" value="1"/>
</dbReference>
<dbReference type="PROSITE" id="PS50035">
    <property type="entry name" value="PLD"/>
    <property type="match status" value="1"/>
</dbReference>
<dbReference type="Gene3D" id="3.30.870.10">
    <property type="entry name" value="Endonuclease Chain A"/>
    <property type="match status" value="2"/>
</dbReference>
<dbReference type="OrthoDB" id="2958217at2759"/>
<reference evidence="4" key="2">
    <citation type="submission" date="2015-01" db="EMBL/GenBank/DDBJ databases">
        <title>Evolutionary Origins and Diversification of the Mycorrhizal Mutualists.</title>
        <authorList>
            <consortium name="DOE Joint Genome Institute"/>
            <consortium name="Mycorrhizal Genomics Consortium"/>
            <person name="Kohler A."/>
            <person name="Kuo A."/>
            <person name="Nagy L.G."/>
            <person name="Floudas D."/>
            <person name="Copeland A."/>
            <person name="Barry K.W."/>
            <person name="Cichocki N."/>
            <person name="Veneault-Fourrey C."/>
            <person name="LaButti K."/>
            <person name="Lindquist E.A."/>
            <person name="Lipzen A."/>
            <person name="Lundell T."/>
            <person name="Morin E."/>
            <person name="Murat C."/>
            <person name="Riley R."/>
            <person name="Ohm R."/>
            <person name="Sun H."/>
            <person name="Tunlid A."/>
            <person name="Henrissat B."/>
            <person name="Grigoriev I.V."/>
            <person name="Hibbett D.S."/>
            <person name="Martin F."/>
        </authorList>
    </citation>
    <scope>NUCLEOTIDE SEQUENCE [LARGE SCALE GENOMIC DNA]</scope>
    <source>
        <strain evidence="4">Zn</strain>
    </source>
</reference>
<sequence>MAYRPPRSWNEGCPCHSLRRREHVPDNWLDEISCRLKFDPDRRPNYFVSDPKCLVTTSQPLNFTLGTGPQVLSSVLPLCLETNHELIFVSCFWSKKSESCRDVVSMLRKLSDKAVRLGRIIQVRICFSSESSWRRFHPARIKGKIYNSRSWKRLGLPAKEEIKGLNLVVKSTFVPPFSVMHPKFILMDRQKAWMPSCNVSWEAWLEGCIEMQGDITAKIYDFWSAFWGGVGAELPPLPIESETSTRNPPESEIIPGEMEQSRERVASQTSVSLSGIPTILLPSPHRWHPHFFQHRPHTTPLTSFLQHIFRRAKKKIYIQTPNLTCRLVINALIEAFMGGVDIHIITSRRLMTLEQLVTAGSITEYEVCHLGRSYKHQQHKRNVKIWKMKERARKRNGYTGITDLPRLGSLEIGYYKPRVLNEANEPVKSHLKFVCVDDEITVLGSGNMDRASWHTSQELGIAFFSKDLAKQLSKSVEDVLRERVKYAYKLST</sequence>
<dbReference type="GO" id="GO:0030572">
    <property type="term" value="F:phosphatidyltransferase activity"/>
    <property type="evidence" value="ECO:0007669"/>
    <property type="project" value="UniProtKB-ARBA"/>
</dbReference>
<dbReference type="PANTHER" id="PTHR21248:SF11">
    <property type="entry name" value="PLD PHOSPHODIESTERASE DOMAIN-CONTAINING PROTEIN"/>
    <property type="match status" value="1"/>
</dbReference>
<dbReference type="AlphaFoldDB" id="A0A0C3DDY2"/>
<dbReference type="InterPro" id="IPR001736">
    <property type="entry name" value="PLipase_D/transphosphatidylase"/>
</dbReference>
<feature type="region of interest" description="Disordered" evidence="1">
    <location>
        <begin position="238"/>
        <end position="261"/>
    </location>
</feature>
<dbReference type="SUPFAM" id="SSF56024">
    <property type="entry name" value="Phospholipase D/nuclease"/>
    <property type="match status" value="2"/>
</dbReference>
<dbReference type="InterPro" id="IPR025202">
    <property type="entry name" value="PLD-like_dom"/>
</dbReference>
<dbReference type="InParanoid" id="A0A0C3DDY2"/>
<proteinExistence type="predicted"/>
<dbReference type="Proteomes" id="UP000054321">
    <property type="component" value="Unassembled WGS sequence"/>
</dbReference>
<organism evidence="3 4">
    <name type="scientific">Oidiodendron maius (strain Zn)</name>
    <dbReference type="NCBI Taxonomy" id="913774"/>
    <lineage>
        <taxon>Eukaryota</taxon>
        <taxon>Fungi</taxon>
        <taxon>Dikarya</taxon>
        <taxon>Ascomycota</taxon>
        <taxon>Pezizomycotina</taxon>
        <taxon>Leotiomycetes</taxon>
        <taxon>Leotiomycetes incertae sedis</taxon>
        <taxon>Myxotrichaceae</taxon>
        <taxon>Oidiodendron</taxon>
    </lineage>
</organism>
<feature type="domain" description="PLD phosphodiesterase" evidence="2">
    <location>
        <begin position="430"/>
        <end position="452"/>
    </location>
</feature>
<dbReference type="STRING" id="913774.A0A0C3DDY2"/>
<dbReference type="GO" id="GO:0032049">
    <property type="term" value="P:cardiolipin biosynthetic process"/>
    <property type="evidence" value="ECO:0007669"/>
    <property type="project" value="UniProtKB-ARBA"/>
</dbReference>
<dbReference type="PANTHER" id="PTHR21248">
    <property type="entry name" value="CARDIOLIPIN SYNTHASE"/>
    <property type="match status" value="1"/>
</dbReference>
<evidence type="ECO:0000313" key="3">
    <source>
        <dbReference type="EMBL" id="KIN00158.1"/>
    </source>
</evidence>
<dbReference type="HOGENOM" id="CLU_030268_0_0_1"/>
<protein>
    <recommendedName>
        <fullName evidence="2">PLD phosphodiesterase domain-containing protein</fullName>
    </recommendedName>
</protein>
<name>A0A0C3DDY2_OIDMZ</name>